<comment type="caution">
    <text evidence="1">The sequence shown here is derived from an EMBL/GenBank/DDBJ whole genome shotgun (WGS) entry which is preliminary data.</text>
</comment>
<proteinExistence type="predicted"/>
<protein>
    <submittedName>
        <fullName evidence="1">Uncharacterized protein</fullName>
    </submittedName>
</protein>
<sequence>MILEDYEWVPGDKNDIMIVTTTRFGSQPPVQRLHFMQHNVEKGWEGDFFNDVVLAMRDINIENRTLTLRIQVYDMDGVKEGLVKAVSNVSQSVAVAFPHLAPYAAAVSFGVPALLKLVDNLNDHDRILDERLTLELKEPGRGHRLLQPGYFVCFKGPVEKGLFLSND</sequence>
<dbReference type="EMBL" id="BARW01011197">
    <property type="protein sequence ID" value="GAI84982.1"/>
    <property type="molecule type" value="Genomic_DNA"/>
</dbReference>
<reference evidence="1" key="1">
    <citation type="journal article" date="2014" name="Front. Microbiol.">
        <title>High frequency of phylogenetically diverse reductive dehalogenase-homologous genes in deep subseafloor sedimentary metagenomes.</title>
        <authorList>
            <person name="Kawai M."/>
            <person name="Futagami T."/>
            <person name="Toyoda A."/>
            <person name="Takaki Y."/>
            <person name="Nishi S."/>
            <person name="Hori S."/>
            <person name="Arai W."/>
            <person name="Tsubouchi T."/>
            <person name="Morono Y."/>
            <person name="Uchiyama I."/>
            <person name="Ito T."/>
            <person name="Fujiyama A."/>
            <person name="Inagaki F."/>
            <person name="Takami H."/>
        </authorList>
    </citation>
    <scope>NUCLEOTIDE SEQUENCE</scope>
    <source>
        <strain evidence="1">Expedition CK06-06</strain>
    </source>
</reference>
<gene>
    <name evidence="1" type="ORF">S12H4_21696</name>
</gene>
<dbReference type="AlphaFoldDB" id="X1RW69"/>
<name>X1RW69_9ZZZZ</name>
<evidence type="ECO:0000313" key="1">
    <source>
        <dbReference type="EMBL" id="GAI84982.1"/>
    </source>
</evidence>
<accession>X1RW69</accession>
<feature type="non-terminal residue" evidence="1">
    <location>
        <position position="167"/>
    </location>
</feature>
<organism evidence="1">
    <name type="scientific">marine sediment metagenome</name>
    <dbReference type="NCBI Taxonomy" id="412755"/>
    <lineage>
        <taxon>unclassified sequences</taxon>
        <taxon>metagenomes</taxon>
        <taxon>ecological metagenomes</taxon>
    </lineage>
</organism>